<comment type="catalytic activity">
    <reaction evidence="6">
        <text>streptomycin + ATP = 3''-O-adenylylstreptomycin + diphosphate</text>
        <dbReference type="Rhea" id="RHEA:20245"/>
        <dbReference type="ChEBI" id="CHEBI:30616"/>
        <dbReference type="ChEBI" id="CHEBI:33019"/>
        <dbReference type="ChEBI" id="CHEBI:58007"/>
        <dbReference type="ChEBI" id="CHEBI:58605"/>
        <dbReference type="EC" id="2.7.7.47"/>
    </reaction>
</comment>
<comment type="caution">
    <text evidence="9">The sequence shown here is derived from an EMBL/GenBank/DDBJ whole genome shotgun (WGS) entry which is preliminary data.</text>
</comment>
<name>A0AA41QKR9_9HYPH</name>
<dbReference type="GO" id="GO:0046677">
    <property type="term" value="P:response to antibiotic"/>
    <property type="evidence" value="ECO:0007669"/>
    <property type="project" value="UniProtKB-KW"/>
</dbReference>
<dbReference type="Pfam" id="PF13427">
    <property type="entry name" value="AadA_C"/>
    <property type="match status" value="1"/>
</dbReference>
<protein>
    <recommendedName>
        <fullName evidence="4">Aminoglycoside (3'') (9) adenylyltransferase</fullName>
        <ecNumber evidence="3">2.7.7.47</ecNumber>
    </recommendedName>
</protein>
<dbReference type="Gene3D" id="3.30.460.10">
    <property type="entry name" value="Beta Polymerase, domain 2"/>
    <property type="match status" value="1"/>
</dbReference>
<reference evidence="9" key="1">
    <citation type="submission" date="2022-03" db="EMBL/GenBank/DDBJ databases">
        <title>The complete genome sequence of a Methyloterrigena soli.</title>
        <authorList>
            <person name="Zi Z."/>
        </authorList>
    </citation>
    <scope>NUCLEOTIDE SEQUENCE</scope>
    <source>
        <strain evidence="9">M48</strain>
    </source>
</reference>
<evidence type="ECO:0000259" key="7">
    <source>
        <dbReference type="Pfam" id="PF01909"/>
    </source>
</evidence>
<dbReference type="Proteomes" id="UP001156140">
    <property type="component" value="Unassembled WGS sequence"/>
</dbReference>
<feature type="domain" description="Polymerase nucleotidyl transferase" evidence="7">
    <location>
        <begin position="19"/>
        <end position="57"/>
    </location>
</feature>
<accession>A0AA41QKR9</accession>
<keyword evidence="10" id="KW-1185">Reference proteome</keyword>
<dbReference type="CDD" id="cd05403">
    <property type="entry name" value="NT_KNTase_like"/>
    <property type="match status" value="1"/>
</dbReference>
<dbReference type="InterPro" id="IPR002934">
    <property type="entry name" value="Polymerase_NTP_transf_dom"/>
</dbReference>
<evidence type="ECO:0000256" key="1">
    <source>
        <dbReference type="ARBA" id="ARBA00022679"/>
    </source>
</evidence>
<evidence type="ECO:0000256" key="3">
    <source>
        <dbReference type="ARBA" id="ARBA00035126"/>
    </source>
</evidence>
<dbReference type="PIRSF" id="PIRSF000819">
    <property type="entry name" value="Streptomycin_3-adenylyltransf"/>
    <property type="match status" value="1"/>
</dbReference>
<keyword evidence="2" id="KW-0046">Antibiotic resistance</keyword>
<dbReference type="InterPro" id="IPR025184">
    <property type="entry name" value="AadA_C"/>
</dbReference>
<dbReference type="EMBL" id="JALAZD010000001">
    <property type="protein sequence ID" value="MCI0125987.1"/>
    <property type="molecule type" value="Genomic_DNA"/>
</dbReference>
<feature type="domain" description="Adenylyltransferase AadA C-terminal" evidence="8">
    <location>
        <begin position="148"/>
        <end position="247"/>
    </location>
</feature>
<sequence length="257" mass="27742">MDIPTEAHSLAGLARDLFGDALVGVYLHGSAATSGLRPRSDVDLILVLDRPLDDASRRKLLAELLRLSGRYPPDPAGPRCIELMVFLTSTLAAPSFPARTEFLYGEWLRDGFEAGEIPTPLADPEITLLLAQTRKASVTLAGPQLASLLPPISAEQIRQAMSAAIPALMDNLVGDERNVLLTLARMWRTATHGDFLSKDAAAQWVIPQVPPAIAATLTLASTAYVGTATDDWRDRQVEAAAVADYLRRQVVALLLNQ</sequence>
<gene>
    <name evidence="9" type="ORF">ML536_04020</name>
</gene>
<evidence type="ECO:0000256" key="5">
    <source>
        <dbReference type="ARBA" id="ARBA00047831"/>
    </source>
</evidence>
<dbReference type="GO" id="GO:0009012">
    <property type="term" value="F:aminoglycoside 3''-adenylyltransferase activity"/>
    <property type="evidence" value="ECO:0007669"/>
    <property type="project" value="UniProtKB-EC"/>
</dbReference>
<organism evidence="9 10">
    <name type="scientific">Paradevosia shaoguanensis</name>
    <dbReference type="NCBI Taxonomy" id="1335043"/>
    <lineage>
        <taxon>Bacteria</taxon>
        <taxon>Pseudomonadati</taxon>
        <taxon>Pseudomonadota</taxon>
        <taxon>Alphaproteobacteria</taxon>
        <taxon>Hyphomicrobiales</taxon>
        <taxon>Devosiaceae</taxon>
        <taxon>Paradevosia</taxon>
    </lineage>
</organism>
<dbReference type="InterPro" id="IPR043519">
    <property type="entry name" value="NT_sf"/>
</dbReference>
<evidence type="ECO:0000256" key="4">
    <source>
        <dbReference type="ARBA" id="ARBA00035252"/>
    </source>
</evidence>
<evidence type="ECO:0000259" key="8">
    <source>
        <dbReference type="Pfam" id="PF13427"/>
    </source>
</evidence>
<evidence type="ECO:0000256" key="6">
    <source>
        <dbReference type="ARBA" id="ARBA00048566"/>
    </source>
</evidence>
<proteinExistence type="predicted"/>
<dbReference type="EC" id="2.7.7.47" evidence="3"/>
<dbReference type="AlphaFoldDB" id="A0AA41QKR9"/>
<evidence type="ECO:0000256" key="2">
    <source>
        <dbReference type="ARBA" id="ARBA00023251"/>
    </source>
</evidence>
<dbReference type="RefSeq" id="WP_281735051.1">
    <property type="nucleotide sequence ID" value="NZ_JAKETQ010000001.1"/>
</dbReference>
<evidence type="ECO:0000313" key="9">
    <source>
        <dbReference type="EMBL" id="MCI0125987.1"/>
    </source>
</evidence>
<keyword evidence="1" id="KW-0808">Transferase</keyword>
<dbReference type="GO" id="GO:0070566">
    <property type="term" value="F:adenylyltransferase activity"/>
    <property type="evidence" value="ECO:0007669"/>
    <property type="project" value="InterPro"/>
</dbReference>
<dbReference type="SUPFAM" id="SSF81301">
    <property type="entry name" value="Nucleotidyltransferase"/>
    <property type="match status" value="1"/>
</dbReference>
<comment type="catalytic activity">
    <reaction evidence="5">
        <text>spectinomycin + ATP = 9-O-adenylylspectinomycin + diphosphate</text>
        <dbReference type="Rhea" id="RHEA:63228"/>
        <dbReference type="ChEBI" id="CHEBI:30616"/>
        <dbReference type="ChEBI" id="CHEBI:33019"/>
        <dbReference type="ChEBI" id="CHEBI:146260"/>
        <dbReference type="ChEBI" id="CHEBI:146261"/>
    </reaction>
</comment>
<dbReference type="Pfam" id="PF01909">
    <property type="entry name" value="NTP_transf_2"/>
    <property type="match status" value="1"/>
</dbReference>
<dbReference type="InterPro" id="IPR024172">
    <property type="entry name" value="AadA/Aad9"/>
</dbReference>
<evidence type="ECO:0000313" key="10">
    <source>
        <dbReference type="Proteomes" id="UP001156140"/>
    </source>
</evidence>